<keyword evidence="6" id="KW-1133">Transmembrane helix</keyword>
<evidence type="ECO:0000256" key="6">
    <source>
        <dbReference type="SAM" id="Phobius"/>
    </source>
</evidence>
<keyword evidence="6" id="KW-0472">Membrane</keyword>
<feature type="compositionally biased region" description="Low complexity" evidence="5">
    <location>
        <begin position="200"/>
        <end position="217"/>
    </location>
</feature>
<feature type="signal peptide" evidence="7">
    <location>
        <begin position="1"/>
        <end position="25"/>
    </location>
</feature>
<evidence type="ECO:0000313" key="9">
    <source>
        <dbReference type="EMBL" id="GAA4950992.1"/>
    </source>
</evidence>
<dbReference type="EMBL" id="BAABHS010000003">
    <property type="protein sequence ID" value="GAA4950992.1"/>
    <property type="molecule type" value="Genomic_DNA"/>
</dbReference>
<evidence type="ECO:0000256" key="1">
    <source>
        <dbReference type="ARBA" id="ARBA00022512"/>
    </source>
</evidence>
<organism evidence="9 10">
    <name type="scientific">Yinghuangia aomiensis</name>
    <dbReference type="NCBI Taxonomy" id="676205"/>
    <lineage>
        <taxon>Bacteria</taxon>
        <taxon>Bacillati</taxon>
        <taxon>Actinomycetota</taxon>
        <taxon>Actinomycetes</taxon>
        <taxon>Kitasatosporales</taxon>
        <taxon>Streptomycetaceae</taxon>
        <taxon>Yinghuangia</taxon>
    </lineage>
</organism>
<feature type="compositionally biased region" description="Pro residues" evidence="5">
    <location>
        <begin position="165"/>
        <end position="199"/>
    </location>
</feature>
<feature type="chain" id="PRO_5047402832" description="Gram-positive cocci surface proteins LPxTG domain-containing protein" evidence="7">
    <location>
        <begin position="26"/>
        <end position="255"/>
    </location>
</feature>
<evidence type="ECO:0000313" key="10">
    <source>
        <dbReference type="Proteomes" id="UP001500466"/>
    </source>
</evidence>
<dbReference type="Proteomes" id="UP001500466">
    <property type="component" value="Unassembled WGS sequence"/>
</dbReference>
<name>A0ABP9GQV8_9ACTN</name>
<feature type="region of interest" description="Disordered" evidence="5">
    <location>
        <begin position="165"/>
        <end position="217"/>
    </location>
</feature>
<evidence type="ECO:0000256" key="7">
    <source>
        <dbReference type="SAM" id="SignalP"/>
    </source>
</evidence>
<reference evidence="10" key="1">
    <citation type="journal article" date="2019" name="Int. J. Syst. Evol. Microbiol.">
        <title>The Global Catalogue of Microorganisms (GCM) 10K type strain sequencing project: providing services to taxonomists for standard genome sequencing and annotation.</title>
        <authorList>
            <consortium name="The Broad Institute Genomics Platform"/>
            <consortium name="The Broad Institute Genome Sequencing Center for Infectious Disease"/>
            <person name="Wu L."/>
            <person name="Ma J."/>
        </authorList>
    </citation>
    <scope>NUCLEOTIDE SEQUENCE [LARGE SCALE GENOMIC DNA]</scope>
    <source>
        <strain evidence="10">JCM 17986</strain>
    </source>
</reference>
<feature type="transmembrane region" description="Helical" evidence="6">
    <location>
        <begin position="228"/>
        <end position="247"/>
    </location>
</feature>
<dbReference type="NCBIfam" id="TIGR01167">
    <property type="entry name" value="LPXTG_anchor"/>
    <property type="match status" value="1"/>
</dbReference>
<comment type="caution">
    <text evidence="9">The sequence shown here is derived from an EMBL/GenBank/DDBJ whole genome shotgun (WGS) entry which is preliminary data.</text>
</comment>
<dbReference type="InterPro" id="IPR019931">
    <property type="entry name" value="LPXTG_anchor"/>
</dbReference>
<evidence type="ECO:0000256" key="4">
    <source>
        <dbReference type="ARBA" id="ARBA00023088"/>
    </source>
</evidence>
<keyword evidence="1" id="KW-0134">Cell wall</keyword>
<evidence type="ECO:0000256" key="5">
    <source>
        <dbReference type="SAM" id="MobiDB-lite"/>
    </source>
</evidence>
<sequence length="255" mass="24658">MTKRIRRAAACLVLVALVVPAAAGASPEPSPGPAEAAPRTGLAGIPVLRPDPNPHPSIVPGDPGDPAHRLPARSGPGGEPSAAERDALLARVAPLGIRAVVDESGVPALTVDHELVLAGGPDGVAALRGAGLEIAPGPRADVVAVRQGGRVVAWYIVDPPAAPGPAAPPPTGAPPANSPPANSPLPNSPSANGPPPAAGPPAALGPAAAAPLAADAPSAGLPQTGPNGVLALTVVGLACLLLGLGAVRHARRNRG</sequence>
<feature type="domain" description="Gram-positive cocci surface proteins LPxTG" evidence="8">
    <location>
        <begin position="221"/>
        <end position="255"/>
    </location>
</feature>
<keyword evidence="4" id="KW-0572">Peptidoglycan-anchor</keyword>
<keyword evidence="10" id="KW-1185">Reference proteome</keyword>
<accession>A0ABP9GQV8</accession>
<dbReference type="PROSITE" id="PS50847">
    <property type="entry name" value="GRAM_POS_ANCHORING"/>
    <property type="match status" value="1"/>
</dbReference>
<evidence type="ECO:0000256" key="3">
    <source>
        <dbReference type="ARBA" id="ARBA00022729"/>
    </source>
</evidence>
<keyword evidence="6" id="KW-0812">Transmembrane</keyword>
<dbReference type="RefSeq" id="WP_345674000.1">
    <property type="nucleotide sequence ID" value="NZ_BAABHS010000003.1"/>
</dbReference>
<evidence type="ECO:0000256" key="2">
    <source>
        <dbReference type="ARBA" id="ARBA00022525"/>
    </source>
</evidence>
<feature type="region of interest" description="Disordered" evidence="5">
    <location>
        <begin position="23"/>
        <end position="82"/>
    </location>
</feature>
<keyword evidence="2" id="KW-0964">Secreted</keyword>
<proteinExistence type="predicted"/>
<gene>
    <name evidence="9" type="ORF">GCM10023205_09720</name>
</gene>
<protein>
    <recommendedName>
        <fullName evidence="8">Gram-positive cocci surface proteins LPxTG domain-containing protein</fullName>
    </recommendedName>
</protein>
<feature type="compositionally biased region" description="Low complexity" evidence="5">
    <location>
        <begin position="23"/>
        <end position="38"/>
    </location>
</feature>
<evidence type="ECO:0000259" key="8">
    <source>
        <dbReference type="PROSITE" id="PS50847"/>
    </source>
</evidence>
<keyword evidence="3 7" id="KW-0732">Signal</keyword>